<dbReference type="Proteomes" id="UP000364291">
    <property type="component" value="Unassembled WGS sequence"/>
</dbReference>
<keyword evidence="6" id="KW-0282">Flagellum</keyword>
<name>A0A0G4JE32_9BURK</name>
<dbReference type="EMBL" id="CABPSX010000001">
    <property type="protein sequence ID" value="VVG69210.1"/>
    <property type="molecule type" value="Genomic_DNA"/>
</dbReference>
<evidence type="ECO:0000256" key="2">
    <source>
        <dbReference type="ARBA" id="ARBA00004613"/>
    </source>
</evidence>
<evidence type="ECO:0000259" key="5">
    <source>
        <dbReference type="Pfam" id="PF00669"/>
    </source>
</evidence>
<keyword evidence="6" id="KW-0966">Cell projection</keyword>
<dbReference type="InterPro" id="IPR013384">
    <property type="entry name" value="Flagell_FlgL"/>
</dbReference>
<accession>A0A0G4JE32</accession>
<gene>
    <name evidence="6" type="ORF">PAP18089_00163</name>
</gene>
<organism evidence="6 7">
    <name type="scientific">Pandoraea apista</name>
    <dbReference type="NCBI Taxonomy" id="93218"/>
    <lineage>
        <taxon>Bacteria</taxon>
        <taxon>Pseudomonadati</taxon>
        <taxon>Pseudomonadota</taxon>
        <taxon>Betaproteobacteria</taxon>
        <taxon>Burkholderiales</taxon>
        <taxon>Burkholderiaceae</taxon>
        <taxon>Pandoraea</taxon>
    </lineage>
</organism>
<keyword evidence="4" id="KW-0975">Bacterial flagellum</keyword>
<dbReference type="InterPro" id="IPR001029">
    <property type="entry name" value="Flagellin_N"/>
</dbReference>
<dbReference type="Gene3D" id="1.20.1330.10">
    <property type="entry name" value="f41 fragment of flagellin, N-terminal domain"/>
    <property type="match status" value="2"/>
</dbReference>
<comment type="subcellular location">
    <subcellularLocation>
        <location evidence="1">Bacterial flagellum</location>
    </subcellularLocation>
    <subcellularLocation>
        <location evidence="2">Secreted</location>
    </subcellularLocation>
</comment>
<dbReference type="AlphaFoldDB" id="A0A0G4JE32"/>
<dbReference type="SUPFAM" id="SSF64518">
    <property type="entry name" value="Phase 1 flagellin"/>
    <property type="match status" value="1"/>
</dbReference>
<dbReference type="Pfam" id="PF00669">
    <property type="entry name" value="Flagellin_N"/>
    <property type="match status" value="1"/>
</dbReference>
<keyword evidence="6" id="KW-0969">Cilium</keyword>
<dbReference type="NCBIfam" id="TIGR02550">
    <property type="entry name" value="flagell_flgL"/>
    <property type="match status" value="1"/>
</dbReference>
<evidence type="ECO:0000256" key="3">
    <source>
        <dbReference type="ARBA" id="ARBA00005709"/>
    </source>
</evidence>
<dbReference type="GO" id="GO:0005198">
    <property type="term" value="F:structural molecule activity"/>
    <property type="evidence" value="ECO:0007669"/>
    <property type="project" value="InterPro"/>
</dbReference>
<dbReference type="RefSeq" id="WP_048628368.1">
    <property type="nucleotide sequence ID" value="NZ_CABPSX010000001.1"/>
</dbReference>
<dbReference type="GO" id="GO:0005576">
    <property type="term" value="C:extracellular region"/>
    <property type="evidence" value="ECO:0007669"/>
    <property type="project" value="UniProtKB-SubCell"/>
</dbReference>
<proteinExistence type="inferred from homology"/>
<dbReference type="STRING" id="93218.XM39_08335"/>
<comment type="similarity">
    <text evidence="3">Belongs to the bacterial flagellin family.</text>
</comment>
<dbReference type="GO" id="GO:0071973">
    <property type="term" value="P:bacterial-type flagellum-dependent cell motility"/>
    <property type="evidence" value="ECO:0007669"/>
    <property type="project" value="InterPro"/>
</dbReference>
<dbReference type="GeneID" id="47012291"/>
<feature type="domain" description="Flagellin N-terminal" evidence="5">
    <location>
        <begin position="4"/>
        <end position="141"/>
    </location>
</feature>
<dbReference type="GO" id="GO:0009424">
    <property type="term" value="C:bacterial-type flagellum hook"/>
    <property type="evidence" value="ECO:0007669"/>
    <property type="project" value="InterPro"/>
</dbReference>
<evidence type="ECO:0000313" key="6">
    <source>
        <dbReference type="EMBL" id="VVG69210.1"/>
    </source>
</evidence>
<reference evidence="6 7" key="1">
    <citation type="submission" date="2019-08" db="EMBL/GenBank/DDBJ databases">
        <authorList>
            <person name="Peeters C."/>
        </authorList>
    </citation>
    <scope>NUCLEOTIDE SEQUENCE [LARGE SCALE GENOMIC DNA]</scope>
    <source>
        <strain evidence="6 7">LMG 18089</strain>
    </source>
</reference>
<dbReference type="PANTHER" id="PTHR42792">
    <property type="entry name" value="FLAGELLIN"/>
    <property type="match status" value="1"/>
</dbReference>
<protein>
    <submittedName>
        <fullName evidence="6">Flagellar hook-associated protein 3</fullName>
    </submittedName>
</protein>
<dbReference type="PANTHER" id="PTHR42792:SF1">
    <property type="entry name" value="FLAGELLAR HOOK-ASSOCIATED PROTEIN 3"/>
    <property type="match status" value="1"/>
</dbReference>
<evidence type="ECO:0000313" key="7">
    <source>
        <dbReference type="Proteomes" id="UP000364291"/>
    </source>
</evidence>
<dbReference type="InterPro" id="IPR001492">
    <property type="entry name" value="Flagellin"/>
</dbReference>
<evidence type="ECO:0000256" key="1">
    <source>
        <dbReference type="ARBA" id="ARBA00004365"/>
    </source>
</evidence>
<dbReference type="OrthoDB" id="9768249at2"/>
<sequence>MMRISTNMIYDQGLRSMSQNTSDLLNTQAQLSSGKRVTTPSDDPIAAAQAVAVSQDNSMNTQYAANRAAATTQLQLEDSTFGSIINSLQHVMSQIASAGNATLNDTDRATIATDLQSSFQQLLSLANTTDANGQYLFAGYKGNSAAYVASPTGASYAGDMGVRYVQVSPNRQIAINDPGATIFEGIQASTASTLISGNSANQGTATYSTVSTTDVTNAGANHQYQISFAIDNTTTPPTTNYTVKDQTDTTVPDVTGTYTAGQPINFGGKSVTFSGAPAAGDNYTVQPANKASTNLFDNLQALINTLKTPINGTNGTGQANLSNALTTFTQMFSNTYDNVTTVRTTTGSRMNELSALNNIGDTNSLNYQSQLSDLLDVDWNSAATKFAQLQAALQASQQSFLQTQKLSLFALL</sequence>
<evidence type="ECO:0000256" key="4">
    <source>
        <dbReference type="ARBA" id="ARBA00023143"/>
    </source>
</evidence>